<dbReference type="EMBL" id="CP022011">
    <property type="protein sequence ID" value="QDJ14975.1"/>
    <property type="molecule type" value="Genomic_DNA"/>
</dbReference>
<dbReference type="AlphaFoldDB" id="A0A8E3SC19"/>
<sequence>MKLIFILCKGLWNVLNFCRRVVMNIIFLSCAFILFAVTATIWVQNKPVKPLNQKVALRLNLDGILADTTEQESLRQLLQSLNGQDIPQKLSTFEIEYAISKAKEDKNITGLVVDLNHFVGGDIPSINYIGKAIQDFKKSGKPVIAVADSYDQKQYLLASYADKIYLNSQGTVDITGLGTSNFYYKSLLDKLDATPHIFRVGTYKSAVEPFLRDDMSPEAKANQMQWLGSMWHNIQQQIATNRQIKPEQVLPAPQELLAEVKQLGGNLTQYALNHHFATQALTRLEISQILRKEFGETKDYSYKAINWLDYLDRLPPPFTFIGKTENQVAIVNVEGTIIDGESDQYGVGGDTVARLLRQALNNHSIKAVVLRVNSPGGSAFASEIIRQEVSNLQAAGKPVIVSMGGLAASGGYWISSTADYIVADPNTLTGSIGIFAAFVTLENSLKKIGIYSDGVETSPFRPISPLQQLSPQNADLIQLSIENGYQNFLSIVAKGRKMTTAEVDQIAQGRVWLGQDALKHKLVDQLGNLDTAIEIAQERIKATLPDNQKDKISVTWLQEKNITFLNAILAELQRSSINLLGQQGLSLLGIKFNSSTYQTLQQLNQLTRFNDPKGQYIYCLNCGVVQ</sequence>
<evidence type="ECO:0000313" key="8">
    <source>
        <dbReference type="EMBL" id="QDJ14975.1"/>
    </source>
</evidence>
<comment type="similarity">
    <text evidence="2">Belongs to the peptidase S49 family.</text>
</comment>
<dbReference type="PANTHER" id="PTHR33209">
    <property type="entry name" value="PROTEASE 4"/>
    <property type="match status" value="1"/>
</dbReference>
<dbReference type="GO" id="GO:0016020">
    <property type="term" value="C:membrane"/>
    <property type="evidence" value="ECO:0007669"/>
    <property type="project" value="UniProtKB-SubCell"/>
</dbReference>
<comment type="subcellular location">
    <subcellularLocation>
        <location evidence="1">Membrane</location>
    </subcellularLocation>
</comment>
<dbReference type="GO" id="GO:0008236">
    <property type="term" value="F:serine-type peptidase activity"/>
    <property type="evidence" value="ECO:0007669"/>
    <property type="project" value="UniProtKB-KW"/>
</dbReference>
<evidence type="ECO:0000256" key="1">
    <source>
        <dbReference type="ARBA" id="ARBA00004370"/>
    </source>
</evidence>
<dbReference type="InterPro" id="IPR047272">
    <property type="entry name" value="S49_SppA_C"/>
</dbReference>
<keyword evidence="4" id="KW-0378">Hydrolase</keyword>
<keyword evidence="9" id="KW-1185">Reference proteome</keyword>
<evidence type="ECO:0000313" key="9">
    <source>
        <dbReference type="Proteomes" id="UP000955338"/>
    </source>
</evidence>
<dbReference type="PIRSF" id="PIRSF001217">
    <property type="entry name" value="Protease_4_SppA"/>
    <property type="match status" value="1"/>
</dbReference>
<dbReference type="InterPro" id="IPR029045">
    <property type="entry name" value="ClpP/crotonase-like_dom_sf"/>
</dbReference>
<dbReference type="Gene3D" id="6.20.330.10">
    <property type="match status" value="1"/>
</dbReference>
<dbReference type="SUPFAM" id="SSF52096">
    <property type="entry name" value="ClpP/crotonase"/>
    <property type="match status" value="2"/>
</dbReference>
<evidence type="ECO:0000256" key="4">
    <source>
        <dbReference type="ARBA" id="ARBA00022801"/>
    </source>
</evidence>
<organism evidence="8 9">
    <name type="scientific">Mergibacter septicus</name>
    <dbReference type="NCBI Taxonomy" id="221402"/>
    <lineage>
        <taxon>Bacteria</taxon>
        <taxon>Pseudomonadati</taxon>
        <taxon>Pseudomonadota</taxon>
        <taxon>Gammaproteobacteria</taxon>
        <taxon>Pasteurellales</taxon>
        <taxon>Pasteurellaceae</taxon>
        <taxon>Mergibacter</taxon>
    </lineage>
</organism>
<keyword evidence="3" id="KW-0645">Protease</keyword>
<dbReference type="NCBIfam" id="TIGR00706">
    <property type="entry name" value="SppA_dom"/>
    <property type="match status" value="1"/>
</dbReference>
<evidence type="ECO:0000256" key="6">
    <source>
        <dbReference type="ARBA" id="ARBA00023136"/>
    </source>
</evidence>
<gene>
    <name evidence="8" type="primary">sppA</name>
    <name evidence="8" type="ORF">CEP48_05840</name>
</gene>
<keyword evidence="6" id="KW-0472">Membrane</keyword>
<dbReference type="CDD" id="cd07018">
    <property type="entry name" value="S49_SppA_67K_type"/>
    <property type="match status" value="1"/>
</dbReference>
<feature type="domain" description="Peptidase S49" evidence="7">
    <location>
        <begin position="136"/>
        <end position="285"/>
    </location>
</feature>
<dbReference type="InterPro" id="IPR047217">
    <property type="entry name" value="S49_SppA_67K_type_N"/>
</dbReference>
<dbReference type="InterPro" id="IPR004635">
    <property type="entry name" value="Pept_S49_SppA"/>
</dbReference>
<dbReference type="InterPro" id="IPR002142">
    <property type="entry name" value="Peptidase_S49"/>
</dbReference>
<reference evidence="8" key="1">
    <citation type="submission" date="2017-06" db="EMBL/GenBank/DDBJ databases">
        <title>Genome sequencing of pathogenic and non-pathogenic strains within Bisgaard taxon 40.</title>
        <authorList>
            <person name="Ladner J.T."/>
            <person name="Lovett S.P."/>
            <person name="Koroleva G."/>
            <person name="Lorch J.M."/>
        </authorList>
    </citation>
    <scope>NUCLEOTIDE SEQUENCE</scope>
    <source>
        <strain evidence="8">27576-1-I1</strain>
    </source>
</reference>
<dbReference type="GO" id="GO:0006465">
    <property type="term" value="P:signal peptide processing"/>
    <property type="evidence" value="ECO:0007669"/>
    <property type="project" value="InterPro"/>
</dbReference>
<dbReference type="Proteomes" id="UP000955338">
    <property type="component" value="Chromosome"/>
</dbReference>
<dbReference type="Pfam" id="PF01343">
    <property type="entry name" value="Peptidase_S49"/>
    <property type="match status" value="2"/>
</dbReference>
<evidence type="ECO:0000259" key="7">
    <source>
        <dbReference type="Pfam" id="PF01343"/>
    </source>
</evidence>
<name>A0A8E3SC19_9PAST</name>
<protein>
    <submittedName>
        <fullName evidence="8">Signal peptide peptidase SppA</fullName>
    </submittedName>
</protein>
<dbReference type="InterPro" id="IPR004634">
    <property type="entry name" value="Pept_S49_pIV"/>
</dbReference>
<dbReference type="NCBIfam" id="TIGR00705">
    <property type="entry name" value="SppA_67K"/>
    <property type="match status" value="1"/>
</dbReference>
<dbReference type="Gene3D" id="3.90.226.10">
    <property type="entry name" value="2-enoyl-CoA Hydratase, Chain A, domain 1"/>
    <property type="match status" value="3"/>
</dbReference>
<dbReference type="CDD" id="cd07023">
    <property type="entry name" value="S49_Sppa_N_C"/>
    <property type="match status" value="1"/>
</dbReference>
<proteinExistence type="inferred from homology"/>
<evidence type="ECO:0000256" key="2">
    <source>
        <dbReference type="ARBA" id="ARBA00008683"/>
    </source>
</evidence>
<dbReference type="PANTHER" id="PTHR33209:SF1">
    <property type="entry name" value="PEPTIDASE S49 DOMAIN-CONTAINING PROTEIN"/>
    <property type="match status" value="1"/>
</dbReference>
<dbReference type="RefSeq" id="WP_261920505.1">
    <property type="nucleotide sequence ID" value="NZ_CP022011.1"/>
</dbReference>
<evidence type="ECO:0000256" key="5">
    <source>
        <dbReference type="ARBA" id="ARBA00022825"/>
    </source>
</evidence>
<keyword evidence="5" id="KW-0720">Serine protease</keyword>
<evidence type="ECO:0000256" key="3">
    <source>
        <dbReference type="ARBA" id="ARBA00022670"/>
    </source>
</evidence>
<feature type="domain" description="Peptidase S49" evidence="7">
    <location>
        <begin position="393"/>
        <end position="539"/>
    </location>
</feature>
<accession>A0A8E3SC19</accession>